<dbReference type="STRING" id="582899.Hden_1106"/>
<name>D8JVN1_HYPDA</name>
<dbReference type="EMBL" id="CP002083">
    <property type="protein sequence ID" value="ADJ22920.1"/>
    <property type="molecule type" value="Genomic_DNA"/>
</dbReference>
<evidence type="ECO:0000256" key="1">
    <source>
        <dbReference type="SAM" id="MobiDB-lite"/>
    </source>
</evidence>
<dbReference type="RefSeq" id="WP_013215135.1">
    <property type="nucleotide sequence ID" value="NC_014313.1"/>
</dbReference>
<reference evidence="3" key="1">
    <citation type="journal article" date="2011" name="J. Bacteriol.">
        <title>Genome sequences of eight morphologically diverse alphaproteobacteria.</title>
        <authorList>
            <consortium name="US DOE Joint Genome Institute"/>
            <person name="Brown P.J."/>
            <person name="Kysela D.T."/>
            <person name="Buechlein A."/>
            <person name="Hemmerich C."/>
            <person name="Brun Y.V."/>
        </authorList>
    </citation>
    <scope>NUCLEOTIDE SEQUENCE [LARGE SCALE GENOMIC DNA]</scope>
    <source>
        <strain evidence="3">ATCC 51888 / DSM 1869 / NCIB 11706 / TK 0415</strain>
    </source>
</reference>
<dbReference type="AlphaFoldDB" id="D8JVN1"/>
<dbReference type="InterPro" id="IPR006427">
    <property type="entry name" value="Portal_HK97"/>
</dbReference>
<dbReference type="Pfam" id="PF04860">
    <property type="entry name" value="Phage_portal"/>
    <property type="match status" value="1"/>
</dbReference>
<dbReference type="KEGG" id="hdn:Hden_1106"/>
<feature type="compositionally biased region" description="Polar residues" evidence="1">
    <location>
        <begin position="497"/>
        <end position="513"/>
    </location>
</feature>
<gene>
    <name evidence="2" type="ordered locus">Hden_1106</name>
</gene>
<evidence type="ECO:0000313" key="2">
    <source>
        <dbReference type="EMBL" id="ADJ22920.1"/>
    </source>
</evidence>
<keyword evidence="3" id="KW-1185">Reference proteome</keyword>
<protein>
    <submittedName>
        <fullName evidence="2">Phage portal protein, HK97 family</fullName>
    </submittedName>
</protein>
<dbReference type="eggNOG" id="COG4695">
    <property type="taxonomic scope" value="Bacteria"/>
</dbReference>
<evidence type="ECO:0000313" key="3">
    <source>
        <dbReference type="Proteomes" id="UP000002033"/>
    </source>
</evidence>
<dbReference type="HOGENOM" id="CLU_406982_0_0_5"/>
<proteinExistence type="predicted"/>
<feature type="region of interest" description="Disordered" evidence="1">
    <location>
        <begin position="34"/>
        <end position="63"/>
    </location>
</feature>
<feature type="region of interest" description="Disordered" evidence="1">
    <location>
        <begin position="491"/>
        <end position="516"/>
    </location>
</feature>
<dbReference type="Proteomes" id="UP000002033">
    <property type="component" value="Chromosome"/>
</dbReference>
<sequence length="675" mass="74022">MSIFSEALTRWLPMHLRAPGNIGGATGAFGRLREAASEGGTKSSDTFRGATAPSGRLPGGESEGANIREAKATATGPLIAYHNLGEPVWAPRDYSAFAREGFMQNAIVYRCVRMIAEAAASIPLLLYEGTTEIEDHPLIGLLRRPSLDHTGTDFLEAWYGFLLVSGNAYVEAVALDGELRELHILRPDRMKVIPGVDGWPEGYEYSVNGRSVRFADDVVEGVRPILHLKLFHPVNDHYGMSPIEAAATAIDIHNTAAGWNKALLDNSARPSGALVYAASNGQMTDDQFTRLKSELETNFQGARAAGRPLLLEGGLDWKPLSLSPKDMDFIEAKNAAAREIALAIGVPPMLLGIPGDNTYSNYQEAQRAFWRQTVLPLVNRTARALANWLAPGFERHSAFGARDESLFALGDSRSASRPRGTGLFLELRPDLDQIEALAPERDALWKRLEATSFLTVDEKRAAAGYDAQAGSAGGLKYNPYHDELGRFTHADGATAPSDGQTRVAQARRPSSTIRIGGQPVEATPAEIMRLSNATTAANAATARVREIDPNWRPSPQVYETVEGAISAREAEARQAQARFQELRRDAIPNTNSSWGANRLGKELRNRGYIYEGPARSPGEVYRNDDTREQVRIMRRPTSGPSRNETAQKFYNENYYRYRPADDQPWGAAITIPDKH</sequence>
<accession>D8JVN1</accession>
<dbReference type="NCBIfam" id="TIGR01537">
    <property type="entry name" value="portal_HK97"/>
    <property type="match status" value="1"/>
</dbReference>
<dbReference type="InterPro" id="IPR006944">
    <property type="entry name" value="Phage/GTA_portal"/>
</dbReference>
<organism evidence="2 3">
    <name type="scientific">Hyphomicrobium denitrificans (strain ATCC 51888 / DSM 1869 / NCIMB 11706 / TK 0415)</name>
    <dbReference type="NCBI Taxonomy" id="582899"/>
    <lineage>
        <taxon>Bacteria</taxon>
        <taxon>Pseudomonadati</taxon>
        <taxon>Pseudomonadota</taxon>
        <taxon>Alphaproteobacteria</taxon>
        <taxon>Hyphomicrobiales</taxon>
        <taxon>Hyphomicrobiaceae</taxon>
        <taxon>Hyphomicrobium</taxon>
    </lineage>
</organism>